<evidence type="ECO:0000313" key="3">
    <source>
        <dbReference type="Proteomes" id="UP000177594"/>
    </source>
</evidence>
<protein>
    <recommendedName>
        <fullName evidence="1">FAD dependent oxidoreductase domain-containing protein</fullName>
    </recommendedName>
</protein>
<dbReference type="Gene3D" id="3.50.50.60">
    <property type="entry name" value="FAD/NAD(P)-binding domain"/>
    <property type="match status" value="1"/>
</dbReference>
<dbReference type="Pfam" id="PF01266">
    <property type="entry name" value="DAO"/>
    <property type="match status" value="1"/>
</dbReference>
<evidence type="ECO:0000259" key="1">
    <source>
        <dbReference type="Pfam" id="PF01266"/>
    </source>
</evidence>
<dbReference type="SUPFAM" id="SSF51905">
    <property type="entry name" value="FAD/NAD(P)-binding domain"/>
    <property type="match status" value="1"/>
</dbReference>
<dbReference type="InterPro" id="IPR006076">
    <property type="entry name" value="FAD-dep_OxRdtase"/>
</dbReference>
<dbReference type="EMBL" id="MGIZ01000026">
    <property type="protein sequence ID" value="OGM99143.1"/>
    <property type="molecule type" value="Genomic_DNA"/>
</dbReference>
<gene>
    <name evidence="2" type="ORF">A2817_03100</name>
</gene>
<proteinExistence type="predicted"/>
<comment type="caution">
    <text evidence="2">The sequence shown here is derived from an EMBL/GenBank/DDBJ whole genome shotgun (WGS) entry which is preliminary data.</text>
</comment>
<dbReference type="AlphaFoldDB" id="A0A1F8EE58"/>
<dbReference type="Gene3D" id="3.30.9.10">
    <property type="entry name" value="D-Amino Acid Oxidase, subunit A, domain 2"/>
    <property type="match status" value="1"/>
</dbReference>
<dbReference type="Proteomes" id="UP000177594">
    <property type="component" value="Unassembled WGS sequence"/>
</dbReference>
<organism evidence="2 3">
    <name type="scientific">Candidatus Yanofskybacteria bacterium RIFCSPHIGHO2_01_FULL_39_8b</name>
    <dbReference type="NCBI Taxonomy" id="1802659"/>
    <lineage>
        <taxon>Bacteria</taxon>
        <taxon>Candidatus Yanofskyibacteriota</taxon>
    </lineage>
</organism>
<reference evidence="2 3" key="1">
    <citation type="journal article" date="2016" name="Nat. Commun.">
        <title>Thousands of microbial genomes shed light on interconnected biogeochemical processes in an aquifer system.</title>
        <authorList>
            <person name="Anantharaman K."/>
            <person name="Brown C.T."/>
            <person name="Hug L.A."/>
            <person name="Sharon I."/>
            <person name="Castelle C.J."/>
            <person name="Probst A.J."/>
            <person name="Thomas B.C."/>
            <person name="Singh A."/>
            <person name="Wilkins M.J."/>
            <person name="Karaoz U."/>
            <person name="Brodie E.L."/>
            <person name="Williams K.H."/>
            <person name="Hubbard S.S."/>
            <person name="Banfield J.F."/>
        </authorList>
    </citation>
    <scope>NUCLEOTIDE SEQUENCE [LARGE SCALE GENOMIC DNA]</scope>
</reference>
<feature type="domain" description="FAD dependent oxidoreductase" evidence="1">
    <location>
        <begin position="13"/>
        <end position="362"/>
    </location>
</feature>
<dbReference type="InterPro" id="IPR036188">
    <property type="entry name" value="FAD/NAD-bd_sf"/>
</dbReference>
<accession>A0A1F8EE58</accession>
<name>A0A1F8EE58_9BACT</name>
<evidence type="ECO:0000313" key="2">
    <source>
        <dbReference type="EMBL" id="OGM99143.1"/>
    </source>
</evidence>
<sequence length="458" mass="51516">MPPNSYLSNRIKLIIIGGGITGYSLAHEAAKLEIESIVLDNGQPGTTHAATGILDARADHLTRDLDSVVETAKQIIEWQNGFPYQSWIIKPKRFLLPIGPLTPHGSFLFDSLFKIYEKVARLRINQLPDKHCIISSSLLERMEPNLRRGGYFDSAVLFWLWTTDPDALLKKVHDEAVIMSSFSRRLPIKKIAGFTINNSYIESISIENNSGKIIKISHSGPLVIINTTGPWIEETLKDLGIKFGTELKLGIQAKFLGHYFQSDSGLITFGEDGKYIICLQEKGYLQVGPTNNSFQGLPNNPGTAENDLNCLRKTLTYTLEKGYPLPSPQILKHGWRIKPKYFIDTDRPVIWHHRKDGIENLYTAVPGKMALGLLTARELLMRLAHDGWLRKTMPVPKTNLSLDGGRIGRNRLKLLWFYLKSNFILGWHFIIITINRILGLGIGNENPALSKTGKKERG</sequence>